<dbReference type="EMBL" id="GQ292873">
    <property type="protein sequence ID" value="ACU42665.1"/>
    <property type="molecule type" value="Genomic_DNA"/>
</dbReference>
<proteinExistence type="predicted"/>
<evidence type="ECO:0000313" key="1">
    <source>
        <dbReference type="EMBL" id="ACU42665.1"/>
    </source>
</evidence>
<reference evidence="1" key="2">
    <citation type="submission" date="2009-06" db="EMBL/GenBank/DDBJ databases">
        <authorList>
            <person name="Rowe-Magnus D."/>
        </authorList>
    </citation>
    <scope>NUCLEOTIDE SEQUENCE</scope>
    <source>
        <strain evidence="1">ATCC 27562</strain>
    </source>
</reference>
<dbReference type="AlphaFoldDB" id="C8BX07"/>
<sequence length="52" mass="5995">MNHSFDNQARILAKLAWSLKTKNGFLIEPAVLTSRLPENRMRQHSEFSAPKN</sequence>
<accession>C8BX07</accession>
<name>C8BX07_VIBVL</name>
<organism evidence="1">
    <name type="scientific">Vibrio vulnificus</name>
    <dbReference type="NCBI Taxonomy" id="672"/>
    <lineage>
        <taxon>Bacteria</taxon>
        <taxon>Pseudomonadati</taxon>
        <taxon>Pseudomonadota</taxon>
        <taxon>Gammaproteobacteria</taxon>
        <taxon>Vibrionales</taxon>
        <taxon>Vibrionaceae</taxon>
        <taxon>Vibrio</taxon>
    </lineage>
</organism>
<reference evidence="1" key="1">
    <citation type="journal article" date="2009" name="Nucleic Acids Res.">
        <title>Integrase-directed recovery of functional genes from genomic libraries.</title>
        <authorList>
            <person name="Rowe-Magnus D.A."/>
        </authorList>
    </citation>
    <scope>NUCLEOTIDE SEQUENCE</scope>
    <source>
        <strain evidence="1">ATCC 27562</strain>
    </source>
</reference>
<protein>
    <submittedName>
        <fullName evidence="1">Uncharacterized protein</fullName>
    </submittedName>
</protein>